<dbReference type="SUPFAM" id="SSF54236">
    <property type="entry name" value="Ubiquitin-like"/>
    <property type="match status" value="1"/>
</dbReference>
<dbReference type="InterPro" id="IPR044743">
    <property type="entry name" value="Ubl_USP48"/>
</dbReference>
<keyword evidence="7" id="KW-0833">Ubl conjugation pathway</keyword>
<dbReference type="EC" id="3.4.19.12" evidence="4"/>
<dbReference type="PROSITE" id="PS00973">
    <property type="entry name" value="USP_2"/>
    <property type="match status" value="1"/>
</dbReference>
<dbReference type="SUPFAM" id="SSF143791">
    <property type="entry name" value="DUSP-like"/>
    <property type="match status" value="2"/>
</dbReference>
<evidence type="ECO:0000256" key="3">
    <source>
        <dbReference type="ARBA" id="ARBA00009085"/>
    </source>
</evidence>
<dbReference type="InterPro" id="IPR000626">
    <property type="entry name" value="Ubiquitin-like_dom"/>
</dbReference>
<evidence type="ECO:0000256" key="6">
    <source>
        <dbReference type="ARBA" id="ARBA00022737"/>
    </source>
</evidence>
<organism evidence="14 15">
    <name type="scientific">Mya arenaria</name>
    <name type="common">Soft-shell clam</name>
    <dbReference type="NCBI Taxonomy" id="6604"/>
    <lineage>
        <taxon>Eukaryota</taxon>
        <taxon>Metazoa</taxon>
        <taxon>Spiralia</taxon>
        <taxon>Lophotrochozoa</taxon>
        <taxon>Mollusca</taxon>
        <taxon>Bivalvia</taxon>
        <taxon>Autobranchia</taxon>
        <taxon>Heteroconchia</taxon>
        <taxon>Euheterodonta</taxon>
        <taxon>Imparidentia</taxon>
        <taxon>Neoheterodontei</taxon>
        <taxon>Myida</taxon>
        <taxon>Myoidea</taxon>
        <taxon>Myidae</taxon>
        <taxon>Mya</taxon>
    </lineage>
</organism>
<evidence type="ECO:0000259" key="13">
    <source>
        <dbReference type="PROSITE" id="PS50235"/>
    </source>
</evidence>
<keyword evidence="9" id="KW-0788">Thiol protease</keyword>
<dbReference type="PANTHER" id="PTHR24006:SF722">
    <property type="entry name" value="UBIQUITIN CARBOXYL-TERMINAL HYDROLASE 48"/>
    <property type="match status" value="1"/>
</dbReference>
<dbReference type="InterPro" id="IPR029071">
    <property type="entry name" value="Ubiquitin-like_domsf"/>
</dbReference>
<feature type="region of interest" description="Disordered" evidence="11">
    <location>
        <begin position="760"/>
        <end position="798"/>
    </location>
</feature>
<dbReference type="InterPro" id="IPR001394">
    <property type="entry name" value="Peptidase_C19_UCH"/>
</dbReference>
<dbReference type="InterPro" id="IPR050164">
    <property type="entry name" value="Peptidase_C19"/>
</dbReference>
<evidence type="ECO:0000256" key="1">
    <source>
        <dbReference type="ARBA" id="ARBA00000707"/>
    </source>
</evidence>
<evidence type="ECO:0000259" key="12">
    <source>
        <dbReference type="PROSITE" id="PS50053"/>
    </source>
</evidence>
<evidence type="ECO:0000256" key="5">
    <source>
        <dbReference type="ARBA" id="ARBA00022670"/>
    </source>
</evidence>
<dbReference type="CDD" id="cd02668">
    <property type="entry name" value="Peptidase_C19L"/>
    <property type="match status" value="1"/>
</dbReference>
<dbReference type="PROSITE" id="PS50053">
    <property type="entry name" value="UBIQUITIN_2"/>
    <property type="match status" value="1"/>
</dbReference>
<dbReference type="Pfam" id="PF00240">
    <property type="entry name" value="ubiquitin"/>
    <property type="match status" value="1"/>
</dbReference>
<comment type="similarity">
    <text evidence="3">Belongs to the peptidase C19 family.</text>
</comment>
<feature type="domain" description="Ubiquitin-like" evidence="12">
    <location>
        <begin position="1087"/>
        <end position="1167"/>
    </location>
</feature>
<name>A0ABY7FVM3_MYAAR</name>
<evidence type="ECO:0000256" key="9">
    <source>
        <dbReference type="ARBA" id="ARBA00022807"/>
    </source>
</evidence>
<comment type="subcellular location">
    <subcellularLocation>
        <location evidence="2">Nucleus</location>
    </subcellularLocation>
</comment>
<proteinExistence type="inferred from homology"/>
<dbReference type="PANTHER" id="PTHR24006">
    <property type="entry name" value="UBIQUITIN CARBOXYL-TERMINAL HYDROLASE"/>
    <property type="match status" value="1"/>
</dbReference>
<evidence type="ECO:0000256" key="10">
    <source>
        <dbReference type="ARBA" id="ARBA00023242"/>
    </source>
</evidence>
<keyword evidence="5" id="KW-0645">Protease</keyword>
<evidence type="ECO:0000256" key="8">
    <source>
        <dbReference type="ARBA" id="ARBA00022801"/>
    </source>
</evidence>
<feature type="region of interest" description="Disordered" evidence="11">
    <location>
        <begin position="1059"/>
        <end position="1102"/>
    </location>
</feature>
<comment type="catalytic activity">
    <reaction evidence="1">
        <text>Thiol-dependent hydrolysis of ester, thioester, amide, peptide and isopeptide bonds formed by the C-terminal Gly of ubiquitin (a 76-residue protein attached to proteins as an intracellular targeting signal).</text>
        <dbReference type="EC" id="3.4.19.12"/>
    </reaction>
</comment>
<feature type="domain" description="USP" evidence="13">
    <location>
        <begin position="89"/>
        <end position="411"/>
    </location>
</feature>
<dbReference type="Gene3D" id="3.10.20.90">
    <property type="entry name" value="Phosphatidylinositol 3-kinase Catalytic Subunit, Chain A, domain 1"/>
    <property type="match status" value="1"/>
</dbReference>
<evidence type="ECO:0000256" key="11">
    <source>
        <dbReference type="SAM" id="MobiDB-lite"/>
    </source>
</evidence>
<protein>
    <recommendedName>
        <fullName evidence="4">ubiquitinyl hydrolase 1</fullName>
        <ecNumber evidence="4">3.4.19.12</ecNumber>
    </recommendedName>
</protein>
<dbReference type="Proteomes" id="UP001164746">
    <property type="component" value="Chromosome 14"/>
</dbReference>
<keyword evidence="15" id="KW-1185">Reference proteome</keyword>
<dbReference type="Gene3D" id="3.90.70.10">
    <property type="entry name" value="Cysteine proteinases"/>
    <property type="match status" value="1"/>
</dbReference>
<evidence type="ECO:0000256" key="7">
    <source>
        <dbReference type="ARBA" id="ARBA00022786"/>
    </source>
</evidence>
<dbReference type="InterPro" id="IPR038765">
    <property type="entry name" value="Papain-like_cys_pep_sf"/>
</dbReference>
<evidence type="ECO:0000256" key="2">
    <source>
        <dbReference type="ARBA" id="ARBA00004123"/>
    </source>
</evidence>
<feature type="compositionally biased region" description="Basic residues" evidence="11">
    <location>
        <begin position="1089"/>
        <end position="1100"/>
    </location>
</feature>
<accession>A0ABY7FVM3</accession>
<keyword evidence="8" id="KW-0378">Hydrolase</keyword>
<sequence>MPTKPTLDKLSWQWAETTDPENVSQENIRTAYRLNLPVCKLGVCKRHCKGNPFCINCIGEKVWFGKIDDSSWHDIQDPTDERRRPGMSVGLKNLGATCYVNTFLQLWFQNENIRKGVYEWREMGADLGDPDSWEPTSVCSHLQVIFGLLEMSYRRYVDPSEFIKHLGLDAGQQQDAQEFSKLFLSVLEQNLAEGASLHSSNIVKEQLCGKYAYVTRCSKCGMASERLSEFYELDLNIQGHKTLNEAMKGFLEEEKLEGDNQYMCSMCNCKQDASRAIELKKLPPVLNLQLLRFVFDIKTGSKKKLNSCIQFPDVLDMSEFMPPGVAAMYELNAVLIHRGPSAYSGHYVAHIKSKDSQAWYKFNDEEVEKIKGKSLQLGSEEDLETKKQKSVKAIKGHHASKNAYMLVYTLRSNESKIDMDICDSTSDTVAYENGQPMLTNENVNNCCSNPSNSVMERNNIHDNCSPSTSYSSQPTAQNEIRKAEAMSYSEGKGKKIKDGNGIDKSSVMAAKLLPANVVKYIEKDNAKFENWILEMDGMREENIAKGQEKQETVKAIYQDLAYVKEDGNKYEWLPMSWFGKWLNDPATAPEIDVTKLCCAHQKASPEMCLKMKCVSQRGADHLFSIYGGSVRLQGDESLCEICVKNRCNLIRTKIRINEDDKFISSLMKKGFPEEHKLYWIGKRSYRSWKRLAVEQLNAAEQKHAEMNSAALTDEENDSNDNVKNEIIESNDHQNEEQLCIQSDSVENNIRNMCEISASDQSIHATENSSTENNKRSPKFNPTKSKSAPSVSNTDYCSKQSENNDHDDCVQFNEDLLCDVHSGLDPDPTCRKLVPECVWSKLKRYFPDCPEFELECGTCEKCMANIVAENKYRDENKHLASVQKACLVDLFYDRKRPANINPNESVYIVSGEFIDNWRKFIKDPVKNDPLPTVVNSILLCKHGGFLYPPDEIQGLKSDSKVVYVTADEWQIMKDLFTVDCEITKVCMMENDSKTIETFPKVCDDCLQMRLCNEEGELYEYERGMLYIRKQLKQDMKGVSNMLENNDSSTDDPEFGEKVASATNKKRGSTGLTESYEPPEKCSKTNNNSRMVRKSQRHRKMRGEKEVTISSKDTLKDLKLEIMRLFSVPPFDQNLFINGRLLEDNTKSLFDLRVASGSVVDLIADEPNEEMTFLEDFTKETTTPESGFKGTNLLKT</sequence>
<dbReference type="EMBL" id="CP111025">
    <property type="protein sequence ID" value="WAR25209.1"/>
    <property type="molecule type" value="Genomic_DNA"/>
</dbReference>
<evidence type="ECO:0000313" key="15">
    <source>
        <dbReference type="Proteomes" id="UP001164746"/>
    </source>
</evidence>
<dbReference type="Pfam" id="PF00443">
    <property type="entry name" value="UCH"/>
    <property type="match status" value="1"/>
</dbReference>
<keyword evidence="6" id="KW-0677">Repeat</keyword>
<dbReference type="InterPro" id="IPR035927">
    <property type="entry name" value="DUSP-like_sf"/>
</dbReference>
<evidence type="ECO:0000313" key="14">
    <source>
        <dbReference type="EMBL" id="WAR25209.1"/>
    </source>
</evidence>
<dbReference type="CDD" id="cd01795">
    <property type="entry name" value="Ubl_USP48"/>
    <property type="match status" value="1"/>
</dbReference>
<dbReference type="SUPFAM" id="SSF54001">
    <property type="entry name" value="Cysteine proteinases"/>
    <property type="match status" value="1"/>
</dbReference>
<dbReference type="InterPro" id="IPR028889">
    <property type="entry name" value="USP"/>
</dbReference>
<dbReference type="PROSITE" id="PS50235">
    <property type="entry name" value="USP_3"/>
    <property type="match status" value="1"/>
</dbReference>
<dbReference type="InterPro" id="IPR018200">
    <property type="entry name" value="USP_CS"/>
</dbReference>
<reference evidence="14" key="1">
    <citation type="submission" date="2022-11" db="EMBL/GenBank/DDBJ databases">
        <title>Centuries of genome instability and evolution in soft-shell clam transmissible cancer (bioRxiv).</title>
        <authorList>
            <person name="Hart S.F.M."/>
            <person name="Yonemitsu M.A."/>
            <person name="Giersch R.M."/>
            <person name="Beal B.F."/>
            <person name="Arriagada G."/>
            <person name="Davis B.W."/>
            <person name="Ostrander E.A."/>
            <person name="Goff S.P."/>
            <person name="Metzger M.J."/>
        </authorList>
    </citation>
    <scope>NUCLEOTIDE SEQUENCE</scope>
    <source>
        <strain evidence="14">MELC-2E11</strain>
        <tissue evidence="14">Siphon/mantle</tissue>
    </source>
</reference>
<dbReference type="InterPro" id="IPR033841">
    <property type="entry name" value="Pep_USP48"/>
</dbReference>
<keyword evidence="10" id="KW-0539">Nucleus</keyword>
<gene>
    <name evidence="14" type="ORF">MAR_010913</name>
</gene>
<feature type="compositionally biased region" description="Polar residues" evidence="11">
    <location>
        <begin position="779"/>
        <end position="798"/>
    </location>
</feature>
<feature type="compositionally biased region" description="Polar residues" evidence="11">
    <location>
        <begin position="760"/>
        <end position="771"/>
    </location>
</feature>
<evidence type="ECO:0000256" key="4">
    <source>
        <dbReference type="ARBA" id="ARBA00012759"/>
    </source>
</evidence>